<name>A0A6A6DWV8_9PEZI</name>
<feature type="region of interest" description="Disordered" evidence="1">
    <location>
        <begin position="329"/>
        <end position="403"/>
    </location>
</feature>
<evidence type="ECO:0000313" key="4">
    <source>
        <dbReference type="Proteomes" id="UP000800200"/>
    </source>
</evidence>
<feature type="compositionally biased region" description="Polar residues" evidence="1">
    <location>
        <begin position="563"/>
        <end position="574"/>
    </location>
</feature>
<gene>
    <name evidence="3" type="ORF">K469DRAFT_752256</name>
</gene>
<dbReference type="EMBL" id="ML994649">
    <property type="protein sequence ID" value="KAF2182166.1"/>
    <property type="molecule type" value="Genomic_DNA"/>
</dbReference>
<dbReference type="Proteomes" id="UP000800200">
    <property type="component" value="Unassembled WGS sequence"/>
</dbReference>
<feature type="domain" description="UBA" evidence="2">
    <location>
        <begin position="438"/>
        <end position="478"/>
    </location>
</feature>
<keyword evidence="4" id="KW-1185">Reference proteome</keyword>
<dbReference type="SUPFAM" id="SSF46934">
    <property type="entry name" value="UBA-like"/>
    <property type="match status" value="1"/>
</dbReference>
<dbReference type="OrthoDB" id="5404794at2759"/>
<feature type="compositionally biased region" description="Polar residues" evidence="1">
    <location>
        <begin position="77"/>
        <end position="88"/>
    </location>
</feature>
<reference evidence="3" key="1">
    <citation type="journal article" date="2020" name="Stud. Mycol.">
        <title>101 Dothideomycetes genomes: a test case for predicting lifestyles and emergence of pathogens.</title>
        <authorList>
            <person name="Haridas S."/>
            <person name="Albert R."/>
            <person name="Binder M."/>
            <person name="Bloem J."/>
            <person name="Labutti K."/>
            <person name="Salamov A."/>
            <person name="Andreopoulos B."/>
            <person name="Baker S."/>
            <person name="Barry K."/>
            <person name="Bills G."/>
            <person name="Bluhm B."/>
            <person name="Cannon C."/>
            <person name="Castanera R."/>
            <person name="Culley D."/>
            <person name="Daum C."/>
            <person name="Ezra D."/>
            <person name="Gonzalez J."/>
            <person name="Henrissat B."/>
            <person name="Kuo A."/>
            <person name="Liang C."/>
            <person name="Lipzen A."/>
            <person name="Lutzoni F."/>
            <person name="Magnuson J."/>
            <person name="Mondo S."/>
            <person name="Nolan M."/>
            <person name="Ohm R."/>
            <person name="Pangilinan J."/>
            <person name="Park H.-J."/>
            <person name="Ramirez L."/>
            <person name="Alfaro M."/>
            <person name="Sun H."/>
            <person name="Tritt A."/>
            <person name="Yoshinaga Y."/>
            <person name="Zwiers L.-H."/>
            <person name="Turgeon B."/>
            <person name="Goodwin S."/>
            <person name="Spatafora J."/>
            <person name="Crous P."/>
            <person name="Grigoriev I."/>
        </authorList>
    </citation>
    <scope>NUCLEOTIDE SEQUENCE</scope>
    <source>
        <strain evidence="3">CBS 207.26</strain>
    </source>
</reference>
<evidence type="ECO:0000256" key="1">
    <source>
        <dbReference type="SAM" id="MobiDB-lite"/>
    </source>
</evidence>
<dbReference type="Pfam" id="PF00627">
    <property type="entry name" value="UBA"/>
    <property type="match status" value="1"/>
</dbReference>
<accession>A0A6A6DWV8</accession>
<feature type="compositionally biased region" description="Basic and acidic residues" evidence="1">
    <location>
        <begin position="720"/>
        <end position="729"/>
    </location>
</feature>
<organism evidence="3 4">
    <name type="scientific">Zopfia rhizophila CBS 207.26</name>
    <dbReference type="NCBI Taxonomy" id="1314779"/>
    <lineage>
        <taxon>Eukaryota</taxon>
        <taxon>Fungi</taxon>
        <taxon>Dikarya</taxon>
        <taxon>Ascomycota</taxon>
        <taxon>Pezizomycotina</taxon>
        <taxon>Dothideomycetes</taxon>
        <taxon>Dothideomycetes incertae sedis</taxon>
        <taxon>Zopfiaceae</taxon>
        <taxon>Zopfia</taxon>
    </lineage>
</organism>
<feature type="region of interest" description="Disordered" evidence="1">
    <location>
        <begin position="1"/>
        <end position="149"/>
    </location>
</feature>
<feature type="compositionally biased region" description="Polar residues" evidence="1">
    <location>
        <begin position="687"/>
        <end position="715"/>
    </location>
</feature>
<feature type="compositionally biased region" description="Acidic residues" evidence="1">
    <location>
        <begin position="7"/>
        <end position="16"/>
    </location>
</feature>
<evidence type="ECO:0000259" key="2">
    <source>
        <dbReference type="PROSITE" id="PS50030"/>
    </source>
</evidence>
<feature type="region of interest" description="Disordered" evidence="1">
    <location>
        <begin position="415"/>
        <end position="438"/>
    </location>
</feature>
<feature type="region of interest" description="Disordered" evidence="1">
    <location>
        <begin position="478"/>
        <end position="739"/>
    </location>
</feature>
<dbReference type="Gene3D" id="1.10.8.10">
    <property type="entry name" value="DNA helicase RuvA subunit, C-terminal domain"/>
    <property type="match status" value="1"/>
</dbReference>
<dbReference type="SMART" id="SM00165">
    <property type="entry name" value="UBA"/>
    <property type="match status" value="1"/>
</dbReference>
<proteinExistence type="predicted"/>
<feature type="compositionally biased region" description="Polar residues" evidence="1">
    <location>
        <begin position="366"/>
        <end position="380"/>
    </location>
</feature>
<sequence>MTRIIQDSDDDLDDDLGSPTASPNGKDALPESQQASPLPHELGTGSTDSLKTNLEAAHRAHFQAEPTEPVLTIPTVPLQQNAAGSSASPAEHRSKRRKTTMEMSPSRSPGIASKKERPLETYGRSKSVYSSPFQEEILDPKSKKNGVSSDKVWNLEGTIREEYAGHNPIELFPEMSSTVPNTTLTQQRLLEEVMSPSFLGIEREAEVMVYEPVKSSIPWSDYLKSSSTNTDAPSDPTHVNGHLAGIPENDPPGPFGDDTAGLPAGVIQTSRRLHSVNLSQRSRWSSSISMKGRPLRNEIDPETLVEAHPSLSGHETCNDEISLVVAYPAASSQKTPQKKHSQNKNATSITHEDNADGENIAVSPAPKSNQKSSSVPNSGDFTAIDLPREQYKPRPSRSRSMRICVDDTVDYSIRPERATKKRAKRNKTTGGVDDPVVNSTPRKVQQICEMGFTPTTTQRALKENDGDINKTVDWLCTKPTEPAKPASTVFNAKGSPRKSSDNPSVPASQAEEPDKAETPSRGRGRRVSFSGSKVSPQEENYKDKSGEIIAEMHPTAEAMASQVEDQQTKSTSQRIDPLPAMASKKPRRRKTTLDQPEPILEGLVIAPDAPKEKRRGRGRPRKEPNSPKSGEAMAEDHHVLPDLVPARKGSEDVTKEEQVKVLQESQSNAKSFISGLSEPNMVERQTKMMTPQPQSELPVSTLPGSQKLSPATESMGTPEKQQRPTRDAHSPLNKGKVPFRVGLSKRARIAPLLRVVKK</sequence>
<protein>
    <recommendedName>
        <fullName evidence="2">UBA domain-containing protein</fullName>
    </recommendedName>
</protein>
<dbReference type="InterPro" id="IPR015940">
    <property type="entry name" value="UBA"/>
</dbReference>
<dbReference type="AlphaFoldDB" id="A0A6A6DWV8"/>
<dbReference type="InterPro" id="IPR009060">
    <property type="entry name" value="UBA-like_sf"/>
</dbReference>
<feature type="region of interest" description="Disordered" evidence="1">
    <location>
        <begin position="227"/>
        <end position="263"/>
    </location>
</feature>
<dbReference type="PROSITE" id="PS50030">
    <property type="entry name" value="UBA"/>
    <property type="match status" value="1"/>
</dbReference>
<feature type="compositionally biased region" description="Basic and acidic residues" evidence="1">
    <location>
        <begin position="648"/>
        <end position="659"/>
    </location>
</feature>
<evidence type="ECO:0000313" key="3">
    <source>
        <dbReference type="EMBL" id="KAF2182166.1"/>
    </source>
</evidence>